<dbReference type="EMBL" id="JBJQND010000014">
    <property type="protein sequence ID" value="KAL3855494.1"/>
    <property type="molecule type" value="Genomic_DNA"/>
</dbReference>
<feature type="compositionally biased region" description="Basic and acidic residues" evidence="1">
    <location>
        <begin position="275"/>
        <end position="297"/>
    </location>
</feature>
<dbReference type="Proteomes" id="UP001634394">
    <property type="component" value="Unassembled WGS sequence"/>
</dbReference>
<reference evidence="2 3" key="1">
    <citation type="submission" date="2024-11" db="EMBL/GenBank/DDBJ databases">
        <title>Chromosome-level genome assembly of the freshwater bivalve Anodonta woodiana.</title>
        <authorList>
            <person name="Chen X."/>
        </authorList>
    </citation>
    <scope>NUCLEOTIDE SEQUENCE [LARGE SCALE GENOMIC DNA]</scope>
    <source>
        <strain evidence="2">MN2024</strain>
        <tissue evidence="2">Gills</tissue>
    </source>
</reference>
<dbReference type="AlphaFoldDB" id="A0ABD3V1G9"/>
<feature type="region of interest" description="Disordered" evidence="1">
    <location>
        <begin position="154"/>
        <end position="297"/>
    </location>
</feature>
<feature type="compositionally biased region" description="Low complexity" evidence="1">
    <location>
        <begin position="262"/>
        <end position="274"/>
    </location>
</feature>
<evidence type="ECO:0000313" key="2">
    <source>
        <dbReference type="EMBL" id="KAL3855494.1"/>
    </source>
</evidence>
<protein>
    <submittedName>
        <fullName evidence="2">Uncharacterized protein</fullName>
    </submittedName>
</protein>
<evidence type="ECO:0000313" key="3">
    <source>
        <dbReference type="Proteomes" id="UP001634394"/>
    </source>
</evidence>
<name>A0ABD3V1G9_SINWO</name>
<feature type="compositionally biased region" description="Polar residues" evidence="1">
    <location>
        <begin position="199"/>
        <end position="231"/>
    </location>
</feature>
<feature type="non-terminal residue" evidence="2">
    <location>
        <position position="297"/>
    </location>
</feature>
<feature type="compositionally biased region" description="Basic and acidic residues" evidence="1">
    <location>
        <begin position="163"/>
        <end position="189"/>
    </location>
</feature>
<proteinExistence type="predicted"/>
<comment type="caution">
    <text evidence="2">The sequence shown here is derived from an EMBL/GenBank/DDBJ whole genome shotgun (WGS) entry which is preliminary data.</text>
</comment>
<gene>
    <name evidence="2" type="ORF">ACJMK2_014702</name>
</gene>
<organism evidence="2 3">
    <name type="scientific">Sinanodonta woodiana</name>
    <name type="common">Chinese pond mussel</name>
    <name type="synonym">Anodonta woodiana</name>
    <dbReference type="NCBI Taxonomy" id="1069815"/>
    <lineage>
        <taxon>Eukaryota</taxon>
        <taxon>Metazoa</taxon>
        <taxon>Spiralia</taxon>
        <taxon>Lophotrochozoa</taxon>
        <taxon>Mollusca</taxon>
        <taxon>Bivalvia</taxon>
        <taxon>Autobranchia</taxon>
        <taxon>Heteroconchia</taxon>
        <taxon>Palaeoheterodonta</taxon>
        <taxon>Unionida</taxon>
        <taxon>Unionoidea</taxon>
        <taxon>Unionidae</taxon>
        <taxon>Unioninae</taxon>
        <taxon>Sinanodonta</taxon>
    </lineage>
</organism>
<evidence type="ECO:0000256" key="1">
    <source>
        <dbReference type="SAM" id="MobiDB-lite"/>
    </source>
</evidence>
<keyword evidence="3" id="KW-1185">Reference proteome</keyword>
<accession>A0ABD3V1G9</accession>
<sequence length="297" mass="31760">METHPVRHISRSQSVQEVANRTMIAEIMKNQKRNSAGPTVADYRDEIKKNLVTAITKAAGMEAGSIPLDAEIDPELMQALANQTLTPEDIEIIRDENGRSIIRSRTRMHQAMGGVKEGHIYMPATQANAAQRKISIPADRASIMDVGEPDVIHYGENPVQETAPEKGASDKSPSERHPSPKTVSDKVSEKAQSLKGKSPVQSVKGQSQTMTGSVQGDASSRVSAATKSQVSFKDVESPGGDLAKTLADMEAAGPLGHEGAASLKSSKSGTSLKSSEGKSKVSDKSSKKEEKKEEFVV</sequence>